<protein>
    <submittedName>
        <fullName evidence="1">Uncharacterized protein</fullName>
    </submittedName>
</protein>
<dbReference type="EMBL" id="SLXK01000040">
    <property type="protein sequence ID" value="TCP21725.1"/>
    <property type="molecule type" value="Genomic_DNA"/>
</dbReference>
<gene>
    <name evidence="1" type="ORF">EV207_14034</name>
</gene>
<evidence type="ECO:0000313" key="1">
    <source>
        <dbReference type="EMBL" id="TCP21725.1"/>
    </source>
</evidence>
<sequence length="47" mass="5295">MNHALTLAEQLKEETESSGNITAMLRQMGYASVPTDYGVYLYLKTRV</sequence>
<dbReference type="AlphaFoldDB" id="A0A4R2NKD1"/>
<accession>A0A4R2NKD1</accession>
<name>A0A4R2NKD1_9BACL</name>
<dbReference type="Proteomes" id="UP000295416">
    <property type="component" value="Unassembled WGS sequence"/>
</dbReference>
<reference evidence="1 2" key="1">
    <citation type="submission" date="2019-03" db="EMBL/GenBank/DDBJ databases">
        <title>Genomic Encyclopedia of Type Strains, Phase IV (KMG-IV): sequencing the most valuable type-strain genomes for metagenomic binning, comparative biology and taxonomic classification.</title>
        <authorList>
            <person name="Goeker M."/>
        </authorList>
    </citation>
    <scope>NUCLEOTIDE SEQUENCE [LARGE SCALE GENOMIC DNA]</scope>
    <source>
        <strain evidence="1 2">DSM 19377</strain>
    </source>
</reference>
<keyword evidence="2" id="KW-1185">Reference proteome</keyword>
<proteinExistence type="predicted"/>
<organism evidence="1 2">
    <name type="scientific">Scopulibacillus darangshiensis</name>
    <dbReference type="NCBI Taxonomy" id="442528"/>
    <lineage>
        <taxon>Bacteria</taxon>
        <taxon>Bacillati</taxon>
        <taxon>Bacillota</taxon>
        <taxon>Bacilli</taxon>
        <taxon>Bacillales</taxon>
        <taxon>Sporolactobacillaceae</taxon>
        <taxon>Scopulibacillus</taxon>
    </lineage>
</organism>
<comment type="caution">
    <text evidence="1">The sequence shown here is derived from an EMBL/GenBank/DDBJ whole genome shotgun (WGS) entry which is preliminary data.</text>
</comment>
<evidence type="ECO:0000313" key="2">
    <source>
        <dbReference type="Proteomes" id="UP000295416"/>
    </source>
</evidence>